<dbReference type="Proteomes" id="UP000659223">
    <property type="component" value="Unassembled WGS sequence"/>
</dbReference>
<dbReference type="EMBL" id="BMUT01000005">
    <property type="protein sequence ID" value="GGX82629.1"/>
    <property type="molecule type" value="Genomic_DNA"/>
</dbReference>
<keyword evidence="3" id="KW-1185">Reference proteome</keyword>
<accession>A0ABQ2YGU6</accession>
<organism evidence="2 3">
    <name type="scientific">Streptomyces hiroshimensis</name>
    <dbReference type="NCBI Taxonomy" id="66424"/>
    <lineage>
        <taxon>Bacteria</taxon>
        <taxon>Bacillati</taxon>
        <taxon>Actinomycetota</taxon>
        <taxon>Actinomycetes</taxon>
        <taxon>Kitasatosporales</taxon>
        <taxon>Streptomycetaceae</taxon>
        <taxon>Streptomyces</taxon>
    </lineage>
</organism>
<evidence type="ECO:0000313" key="3">
    <source>
        <dbReference type="Proteomes" id="UP000659223"/>
    </source>
</evidence>
<gene>
    <name evidence="2" type="ORF">GCM10010324_30330</name>
</gene>
<evidence type="ECO:0000313" key="2">
    <source>
        <dbReference type="EMBL" id="GGX82629.1"/>
    </source>
</evidence>
<sequence length="126" mass="13637">MDLPEDTTQLTASARRAYRRREGRRRSREAPAVSDQTWTIESICEALGSPALSQRFLGEINRAPAHELLTVFAKWRTIAAGVAGAAERGRELAAAEEATGETPGDWVDMTDRVQAEAAAARSRGAA</sequence>
<protein>
    <submittedName>
        <fullName evidence="2">Uncharacterized protein</fullName>
    </submittedName>
</protein>
<feature type="region of interest" description="Disordered" evidence="1">
    <location>
        <begin position="1"/>
        <end position="35"/>
    </location>
</feature>
<name>A0ABQ2YGU6_9ACTN</name>
<proteinExistence type="predicted"/>
<feature type="compositionally biased region" description="Basic residues" evidence="1">
    <location>
        <begin position="16"/>
        <end position="27"/>
    </location>
</feature>
<reference evidence="3" key="1">
    <citation type="journal article" date="2019" name="Int. J. Syst. Evol. Microbiol.">
        <title>The Global Catalogue of Microorganisms (GCM) 10K type strain sequencing project: providing services to taxonomists for standard genome sequencing and annotation.</title>
        <authorList>
            <consortium name="The Broad Institute Genomics Platform"/>
            <consortium name="The Broad Institute Genome Sequencing Center for Infectious Disease"/>
            <person name="Wu L."/>
            <person name="Ma J."/>
        </authorList>
    </citation>
    <scope>NUCLEOTIDE SEQUENCE [LARGE SCALE GENOMIC DNA]</scope>
    <source>
        <strain evidence="3">JCM 4586</strain>
    </source>
</reference>
<evidence type="ECO:0000256" key="1">
    <source>
        <dbReference type="SAM" id="MobiDB-lite"/>
    </source>
</evidence>
<comment type="caution">
    <text evidence="2">The sequence shown here is derived from an EMBL/GenBank/DDBJ whole genome shotgun (WGS) entry which is preliminary data.</text>
</comment>
<feature type="compositionally biased region" description="Polar residues" evidence="1">
    <location>
        <begin position="1"/>
        <end position="11"/>
    </location>
</feature>